<gene>
    <name evidence="2" type="ORF">QG37_05014</name>
</gene>
<organism evidence="2 3">
    <name type="scientific">Candidozyma auris</name>
    <name type="common">Yeast</name>
    <name type="synonym">Candida auris</name>
    <dbReference type="NCBI Taxonomy" id="498019"/>
    <lineage>
        <taxon>Eukaryota</taxon>
        <taxon>Fungi</taxon>
        <taxon>Dikarya</taxon>
        <taxon>Ascomycota</taxon>
        <taxon>Saccharomycotina</taxon>
        <taxon>Pichiomycetes</taxon>
        <taxon>Metschnikowiaceae</taxon>
        <taxon>Candidozyma</taxon>
    </lineage>
</organism>
<evidence type="ECO:0000313" key="2">
    <source>
        <dbReference type="EMBL" id="KND98248.1"/>
    </source>
</evidence>
<dbReference type="VEuPathDB" id="FungiDB:QG37_05014"/>
<evidence type="ECO:0000313" key="3">
    <source>
        <dbReference type="Proteomes" id="UP000037122"/>
    </source>
</evidence>
<sequence length="59" mass="6637">MGAKASEQRRQSERGRNGVGEAKEGIFCRRSDKEMAETEKGKAKVDEMSFQGTWRGKLC</sequence>
<accession>A0A0L0NW55</accession>
<proteinExistence type="predicted"/>
<reference evidence="3" key="1">
    <citation type="journal article" date="2015" name="BMC Genomics">
        <title>Draft genome of a commonly misdiagnosed multidrug resistant pathogen Candida auris.</title>
        <authorList>
            <person name="Chatterjee S."/>
            <person name="Alampalli S.V."/>
            <person name="Nageshan R.K."/>
            <person name="Chettiar S.T."/>
            <person name="Joshi S."/>
            <person name="Tatu U.S."/>
        </authorList>
    </citation>
    <scope>NUCLEOTIDE SEQUENCE [LARGE SCALE GENOMIC DNA]</scope>
    <source>
        <strain evidence="3">6684</strain>
    </source>
</reference>
<dbReference type="Proteomes" id="UP000037122">
    <property type="component" value="Unassembled WGS sequence"/>
</dbReference>
<evidence type="ECO:0000256" key="1">
    <source>
        <dbReference type="SAM" id="MobiDB-lite"/>
    </source>
</evidence>
<name>A0A0L0NW55_CANAR</name>
<protein>
    <submittedName>
        <fullName evidence="2">Uncharacterized protein</fullName>
    </submittedName>
</protein>
<dbReference type="EMBL" id="LGST01000034">
    <property type="protein sequence ID" value="KND98248.1"/>
    <property type="molecule type" value="Genomic_DNA"/>
</dbReference>
<dbReference type="AlphaFoldDB" id="A0A0L0NW55"/>
<comment type="caution">
    <text evidence="2">The sequence shown here is derived from an EMBL/GenBank/DDBJ whole genome shotgun (WGS) entry which is preliminary data.</text>
</comment>
<feature type="region of interest" description="Disordered" evidence="1">
    <location>
        <begin position="1"/>
        <end position="25"/>
    </location>
</feature>